<dbReference type="AlphaFoldDB" id="A0A553JV23"/>
<evidence type="ECO:0000256" key="1">
    <source>
        <dbReference type="SAM" id="SignalP"/>
    </source>
</evidence>
<feature type="signal peptide" evidence="1">
    <location>
        <begin position="1"/>
        <end position="18"/>
    </location>
</feature>
<organism evidence="2 3">
    <name type="scientific">Shewanella hanedai</name>
    <name type="common">Alteromonas hanedai</name>
    <dbReference type="NCBI Taxonomy" id="25"/>
    <lineage>
        <taxon>Bacteria</taxon>
        <taxon>Pseudomonadati</taxon>
        <taxon>Pseudomonadota</taxon>
        <taxon>Gammaproteobacteria</taxon>
        <taxon>Alteromonadales</taxon>
        <taxon>Shewanellaceae</taxon>
        <taxon>Shewanella</taxon>
    </lineage>
</organism>
<keyword evidence="3" id="KW-1185">Reference proteome</keyword>
<reference evidence="3" key="1">
    <citation type="submission" date="2019-07" db="EMBL/GenBank/DDBJ databases">
        <title>Shewanella sp. YLB-08 draft genomic sequence.</title>
        <authorList>
            <person name="Yu L."/>
        </authorList>
    </citation>
    <scope>NUCLEOTIDE SEQUENCE [LARGE SCALE GENOMIC DNA]</scope>
    <source>
        <strain evidence="3">JCM 20706</strain>
    </source>
</reference>
<sequence>MLRYLALTPLLWLSTSMAETSPNLDKTLTQRCLDTFEFIEKKDLTTFLAQMPVTPSDFEKKRSMKVLERAHKRWFIKETIISIEPVKVSYQAPSEIKKERYQAQKQAKVDLLIIGEKYRSTMNCKFIQTPKGWFLSSLP</sequence>
<evidence type="ECO:0000313" key="3">
    <source>
        <dbReference type="Proteomes" id="UP000318126"/>
    </source>
</evidence>
<dbReference type="OrthoDB" id="6265243at2"/>
<name>A0A553JV23_SHEHA</name>
<dbReference type="EMBL" id="VKGK01000001">
    <property type="protein sequence ID" value="TRY16298.1"/>
    <property type="molecule type" value="Genomic_DNA"/>
</dbReference>
<comment type="caution">
    <text evidence="2">The sequence shown here is derived from an EMBL/GenBank/DDBJ whole genome shotgun (WGS) entry which is preliminary data.</text>
</comment>
<accession>A0A553JV23</accession>
<evidence type="ECO:0000313" key="2">
    <source>
        <dbReference type="EMBL" id="TRY16298.1"/>
    </source>
</evidence>
<gene>
    <name evidence="2" type="ORF">FN961_01340</name>
</gene>
<dbReference type="Proteomes" id="UP000318126">
    <property type="component" value="Unassembled WGS sequence"/>
</dbReference>
<proteinExistence type="predicted"/>
<keyword evidence="1" id="KW-0732">Signal</keyword>
<feature type="chain" id="PRO_5022060342" description="DUF4829 domain-containing protein" evidence="1">
    <location>
        <begin position="19"/>
        <end position="139"/>
    </location>
</feature>
<evidence type="ECO:0008006" key="4">
    <source>
        <dbReference type="Google" id="ProtNLM"/>
    </source>
</evidence>
<dbReference type="RefSeq" id="WP_143562744.1">
    <property type="nucleotide sequence ID" value="NZ_BMPL01000001.1"/>
</dbReference>
<protein>
    <recommendedName>
        <fullName evidence="4">DUF4829 domain-containing protein</fullName>
    </recommendedName>
</protein>